<dbReference type="InterPro" id="IPR044925">
    <property type="entry name" value="His-Me_finger_sf"/>
</dbReference>
<organism evidence="5 6">
    <name type="scientific">Globodera pallida</name>
    <name type="common">Potato cyst nematode worm</name>
    <name type="synonym">Heterodera pallida</name>
    <dbReference type="NCBI Taxonomy" id="36090"/>
    <lineage>
        <taxon>Eukaryota</taxon>
        <taxon>Metazoa</taxon>
        <taxon>Ecdysozoa</taxon>
        <taxon>Nematoda</taxon>
        <taxon>Chromadorea</taxon>
        <taxon>Rhabditida</taxon>
        <taxon>Tylenchina</taxon>
        <taxon>Tylenchomorpha</taxon>
        <taxon>Tylenchoidea</taxon>
        <taxon>Heteroderidae</taxon>
        <taxon>Heteroderinae</taxon>
        <taxon>Globodera</taxon>
    </lineage>
</organism>
<evidence type="ECO:0000256" key="3">
    <source>
        <dbReference type="SAM" id="MobiDB-lite"/>
    </source>
</evidence>
<dbReference type="SUPFAM" id="SSF54060">
    <property type="entry name" value="His-Me finger endonucleases"/>
    <property type="match status" value="1"/>
</dbReference>
<keyword evidence="5" id="KW-1185">Reference proteome</keyword>
<dbReference type="Gene3D" id="3.30.1360.180">
    <property type="match status" value="1"/>
</dbReference>
<dbReference type="InterPro" id="IPR017850">
    <property type="entry name" value="Alkaline_phosphatase_core_sf"/>
</dbReference>
<reference evidence="5" key="1">
    <citation type="submission" date="2013-12" db="EMBL/GenBank/DDBJ databases">
        <authorList>
            <person name="Aslett M."/>
        </authorList>
    </citation>
    <scope>NUCLEOTIDE SEQUENCE [LARGE SCALE GENOMIC DNA]</scope>
    <source>
        <strain evidence="5">Lindley</strain>
    </source>
</reference>
<dbReference type="Gene3D" id="3.40.720.10">
    <property type="entry name" value="Alkaline Phosphatase, subunit A"/>
    <property type="match status" value="1"/>
</dbReference>
<evidence type="ECO:0000256" key="4">
    <source>
        <dbReference type="SAM" id="Phobius"/>
    </source>
</evidence>
<feature type="compositionally biased region" description="Basic and acidic residues" evidence="3">
    <location>
        <begin position="20"/>
        <end position="36"/>
    </location>
</feature>
<dbReference type="InterPro" id="IPR044929">
    <property type="entry name" value="DNA/RNA_non-sp_Endonuclease_sf"/>
</dbReference>
<dbReference type="WBParaSite" id="GPLIN_001414900">
    <property type="protein sequence ID" value="GPLIN_001414900"/>
    <property type="gene ID" value="GPLIN_001414900"/>
</dbReference>
<sequence length="892" mass="102359">MLRRESDGGGGGVSGLENTGDSRRNKLQQKEHDFIRRGHRQRVNNGSPPVGPRGETIRREGFEILDYDDVPNSEKSVGWLRRLIRRRFFLLFLCAAGVAFVLLTVLVLLRSMQMLDEKFEDGIKRGKVSNKVGSERFMRVYERIMRFRINRHLTGDAMISNMPEDELAQAKAAGIFGDEPSGAFSPSSSAVPTMNGTKRSFEGKETWRAEKMTNSNGFYRHEWHNPKCGMKCEKDDINIPPLVVISLDGFQRGYLHLNIVQTLDRMSECGARADFMFPSYPSRTFPNHHTIATGQISPKLEEMKNTKNAAFYGGEPIWSLVVRQHKRMFCLFWPGCSFNITGHNPTVDLPYNSSFPYSKRVDKIIEWLTLPAIERPSLIMAYFDQPDNVGHFHTSEKQVELELVYLESVLDYLFSSLRREELLDCINLIILSDHGMQWLNERVYFNELFGSTAQSSGLIASSGVIGHVYVTNRTNSTESKTQLLDKFTCFDKTKFHLYDRKRMPKRYQYARQKRVGDLVFDGRPGTAFYASPNDDYNLTSDHGYDYRFEQMHAIFFARGPNIRKGVRLEPFQNVELFNLFIDLLRLPQNTPNNGTLGVLDGLIHNMDLHRPPFFPFEPEKAIEQKLDSCRKLQSHPPNAFFYTKFHNLCIINLCAALLLIPFVDGNVGPTMLYESLSASDFEDDDFTSSSSFECHFSDKQFDKNCQNPMKSAPNGTVWRSIAASEESVYSNSDFVQLQFPMFGLFAEGPFTYLQNITRLYVRLFGRIISVTGTITDQDMDGIADQMNSSVLQTTIIPPTHFFRILIRCEDNLWHLNGINCKSANATRLLTFVLPNVQKELNCLDPDEYLLVNTARVRDVELLTGVQFFAEQMWYPTADQLRWRTNITTELWH</sequence>
<keyword evidence="2" id="KW-0325">Glycoprotein</keyword>
<protein>
    <submittedName>
        <fullName evidence="6">NUC domain-containing protein</fullName>
    </submittedName>
</protein>
<feature type="transmembrane region" description="Helical" evidence="4">
    <location>
        <begin position="88"/>
        <end position="109"/>
    </location>
</feature>
<proteinExistence type="predicted"/>
<dbReference type="GO" id="GO:0031674">
    <property type="term" value="C:I band"/>
    <property type="evidence" value="ECO:0007669"/>
    <property type="project" value="TreeGrafter"/>
</dbReference>
<dbReference type="PANTHER" id="PTHR10151">
    <property type="entry name" value="ECTONUCLEOTIDE PYROPHOSPHATASE/PHOSPHODIESTERASE"/>
    <property type="match status" value="1"/>
</dbReference>
<reference evidence="6" key="3">
    <citation type="submission" date="2016-06" db="UniProtKB">
        <authorList>
            <consortium name="WormBaseParasite"/>
        </authorList>
    </citation>
    <scope>IDENTIFICATION</scope>
</reference>
<accession>A0A183CMP3</accession>
<dbReference type="CDD" id="cd16018">
    <property type="entry name" value="Enpp"/>
    <property type="match status" value="1"/>
</dbReference>
<dbReference type="AlphaFoldDB" id="A0A183CMP3"/>
<dbReference type="SUPFAM" id="SSF53649">
    <property type="entry name" value="Alkaline phosphatase-like"/>
    <property type="match status" value="1"/>
</dbReference>
<keyword evidence="1" id="KW-0378">Hydrolase</keyword>
<dbReference type="Gene3D" id="3.40.570.10">
    <property type="entry name" value="Extracellular Endonuclease, subunit A"/>
    <property type="match status" value="1"/>
</dbReference>
<dbReference type="GO" id="GO:0016787">
    <property type="term" value="F:hydrolase activity"/>
    <property type="evidence" value="ECO:0007669"/>
    <property type="project" value="UniProtKB-KW"/>
</dbReference>
<dbReference type="PANTHER" id="PTHR10151:SF114">
    <property type="entry name" value="ECTONUCLEOTIDE PYROPHOSPHATASE_PHOSPHODIESTERASE C27A7.3"/>
    <property type="match status" value="1"/>
</dbReference>
<dbReference type="GO" id="GO:0055120">
    <property type="term" value="C:striated muscle dense body"/>
    <property type="evidence" value="ECO:0007669"/>
    <property type="project" value="TreeGrafter"/>
</dbReference>
<evidence type="ECO:0000256" key="1">
    <source>
        <dbReference type="ARBA" id="ARBA00022801"/>
    </source>
</evidence>
<name>A0A183CMP3_GLOPA</name>
<dbReference type="Pfam" id="PF01663">
    <property type="entry name" value="Phosphodiest"/>
    <property type="match status" value="1"/>
</dbReference>
<dbReference type="GO" id="GO:0016529">
    <property type="term" value="C:sarcoplasmic reticulum"/>
    <property type="evidence" value="ECO:0007669"/>
    <property type="project" value="TreeGrafter"/>
</dbReference>
<keyword evidence="4" id="KW-1133">Transmembrane helix</keyword>
<evidence type="ECO:0000313" key="5">
    <source>
        <dbReference type="Proteomes" id="UP000050741"/>
    </source>
</evidence>
<evidence type="ECO:0000256" key="2">
    <source>
        <dbReference type="ARBA" id="ARBA00023180"/>
    </source>
</evidence>
<dbReference type="Proteomes" id="UP000050741">
    <property type="component" value="Unassembled WGS sequence"/>
</dbReference>
<dbReference type="InterPro" id="IPR002591">
    <property type="entry name" value="Phosphodiest/P_Trfase"/>
</dbReference>
<keyword evidence="4" id="KW-0812">Transmembrane</keyword>
<keyword evidence="4" id="KW-0472">Membrane</keyword>
<evidence type="ECO:0000313" key="6">
    <source>
        <dbReference type="WBParaSite" id="GPLIN_001414900"/>
    </source>
</evidence>
<feature type="region of interest" description="Disordered" evidence="3">
    <location>
        <begin position="1"/>
        <end position="55"/>
    </location>
</feature>
<reference evidence="5" key="2">
    <citation type="submission" date="2014-05" db="EMBL/GenBank/DDBJ databases">
        <title>The genome and life-stage specific transcriptomes of Globodera pallida elucidate key aspects of plant parasitism by a cyst nematode.</title>
        <authorList>
            <person name="Cotton J.A."/>
            <person name="Lilley C.J."/>
            <person name="Jones L.M."/>
            <person name="Kikuchi T."/>
            <person name="Reid A.J."/>
            <person name="Thorpe P."/>
            <person name="Tsai I.J."/>
            <person name="Beasley H."/>
            <person name="Blok V."/>
            <person name="Cock P.J.A."/>
            <person name="Van den Akker S.E."/>
            <person name="Holroyd N."/>
            <person name="Hunt M."/>
            <person name="Mantelin S."/>
            <person name="Naghra H."/>
            <person name="Pain A."/>
            <person name="Palomares-Rius J.E."/>
            <person name="Zarowiecki M."/>
            <person name="Berriman M."/>
            <person name="Jones J.T."/>
            <person name="Urwin P.E."/>
        </authorList>
    </citation>
    <scope>NUCLEOTIDE SEQUENCE [LARGE SCALE GENOMIC DNA]</scope>
    <source>
        <strain evidence="5">Lindley</strain>
    </source>
</reference>